<reference evidence="6 7" key="1">
    <citation type="submission" date="2017-08" db="EMBL/GenBank/DDBJ databases">
        <title>Acidophilic green algal genome provides insights into adaptation to an acidic environment.</title>
        <authorList>
            <person name="Hirooka S."/>
            <person name="Hirose Y."/>
            <person name="Kanesaki Y."/>
            <person name="Higuchi S."/>
            <person name="Fujiwara T."/>
            <person name="Onuma R."/>
            <person name="Era A."/>
            <person name="Ohbayashi R."/>
            <person name="Uzuka A."/>
            <person name="Nozaki H."/>
            <person name="Yoshikawa H."/>
            <person name="Miyagishima S.Y."/>
        </authorList>
    </citation>
    <scope>NUCLEOTIDE SEQUENCE [LARGE SCALE GENOMIC DNA]</scope>
    <source>
        <strain evidence="6 7">NIES-2499</strain>
    </source>
</reference>
<dbReference type="PANTHER" id="PTHR19848">
    <property type="entry name" value="WD40 REPEAT PROTEIN"/>
    <property type="match status" value="1"/>
</dbReference>
<feature type="repeat" description="WD" evidence="3">
    <location>
        <begin position="1576"/>
        <end position="1617"/>
    </location>
</feature>
<evidence type="ECO:0000256" key="4">
    <source>
        <dbReference type="SAM" id="MobiDB-lite"/>
    </source>
</evidence>
<dbReference type="InterPro" id="IPR036322">
    <property type="entry name" value="WD40_repeat_dom_sf"/>
</dbReference>
<evidence type="ECO:0000313" key="7">
    <source>
        <dbReference type="Proteomes" id="UP000232323"/>
    </source>
</evidence>
<protein>
    <recommendedName>
        <fullName evidence="5">NACHT domain-containing protein</fullName>
    </recommendedName>
</protein>
<feature type="repeat" description="WD" evidence="3">
    <location>
        <begin position="1053"/>
        <end position="1094"/>
    </location>
</feature>
<evidence type="ECO:0000259" key="5">
    <source>
        <dbReference type="PROSITE" id="PS50837"/>
    </source>
</evidence>
<feature type="repeat" description="WD" evidence="3">
    <location>
        <begin position="1534"/>
        <end position="1575"/>
    </location>
</feature>
<proteinExistence type="predicted"/>
<evidence type="ECO:0000256" key="3">
    <source>
        <dbReference type="PROSITE-ProRule" id="PRU00221"/>
    </source>
</evidence>
<feature type="repeat" description="WD" evidence="3">
    <location>
        <begin position="1179"/>
        <end position="1220"/>
    </location>
</feature>
<dbReference type="InterPro" id="IPR020472">
    <property type="entry name" value="WD40_PAC1"/>
</dbReference>
<evidence type="ECO:0000256" key="2">
    <source>
        <dbReference type="ARBA" id="ARBA00022737"/>
    </source>
</evidence>
<dbReference type="SMART" id="SM00320">
    <property type="entry name" value="WD40"/>
    <property type="match status" value="20"/>
</dbReference>
<dbReference type="PROSITE" id="PS50082">
    <property type="entry name" value="WD_REPEATS_2"/>
    <property type="match status" value="17"/>
</dbReference>
<dbReference type="Pfam" id="PF00400">
    <property type="entry name" value="WD40"/>
    <property type="match status" value="20"/>
</dbReference>
<dbReference type="PRINTS" id="PR00320">
    <property type="entry name" value="GPROTEINBRPT"/>
</dbReference>
<keyword evidence="7" id="KW-1185">Reference proteome</keyword>
<dbReference type="InterPro" id="IPR019775">
    <property type="entry name" value="WD40_repeat_CS"/>
</dbReference>
<dbReference type="InterPro" id="IPR056884">
    <property type="entry name" value="NPHP3-like_N"/>
</dbReference>
<feature type="compositionally biased region" description="Polar residues" evidence="4">
    <location>
        <begin position="644"/>
        <end position="660"/>
    </location>
</feature>
<feature type="region of interest" description="Disordered" evidence="4">
    <location>
        <begin position="1877"/>
        <end position="1946"/>
    </location>
</feature>
<keyword evidence="1 3" id="KW-0853">WD repeat</keyword>
<feature type="repeat" description="WD" evidence="3">
    <location>
        <begin position="1095"/>
        <end position="1136"/>
    </location>
</feature>
<dbReference type="Pfam" id="PF24883">
    <property type="entry name" value="NPHP3_N"/>
    <property type="match status" value="1"/>
</dbReference>
<feature type="repeat" description="WD" evidence="3">
    <location>
        <begin position="1394"/>
        <end position="1435"/>
    </location>
</feature>
<feature type="repeat" description="WD" evidence="3">
    <location>
        <begin position="1702"/>
        <end position="1743"/>
    </location>
</feature>
<dbReference type="EMBL" id="BEGY01000019">
    <property type="protein sequence ID" value="GAX76736.1"/>
    <property type="molecule type" value="Genomic_DNA"/>
</dbReference>
<dbReference type="PROSITE" id="PS50294">
    <property type="entry name" value="WD_REPEATS_REGION"/>
    <property type="match status" value="17"/>
</dbReference>
<evidence type="ECO:0000256" key="1">
    <source>
        <dbReference type="ARBA" id="ARBA00022574"/>
    </source>
</evidence>
<feature type="region of interest" description="Disordered" evidence="4">
    <location>
        <begin position="644"/>
        <end position="743"/>
    </location>
</feature>
<dbReference type="InterPro" id="IPR001680">
    <property type="entry name" value="WD40_rpt"/>
</dbReference>
<sequence>MGENLSETAISWEFLLEFSNKYTNDSPDITTEQVVEHFVLEHTAGANSRYIDIIPSCQVGSSTFFVSHCRSNKFSLMLQALKQFLGEADPSTVFLWIDIFALNQHKSMKRQATNKKMIMQEESIIQAASGGTVIIMDSAGTPTTRSWCLLEVWATLRIRGCEDLHLLAPGFSIKDLAPAFSFMDVRQSQATDPLDRTLIIDRISGPDGRGGRDFNIQFKLLHLLKPLDNKNLMTRTLAAWRLGAMMQRNLTKWLDRYVDWLNLPSSHPNYKSLAIIGPPGTGKTTLACGLCTLHKEGMDVRPHAWHLASQSDSNRLSPILMMRSMAYQLAMSIPDLQPYINGLDYVKVSKLTQVDVAFHMLLRVPLSRLARDGKAPLRGVIILVDGLEEADMQGGLENPLLMVLRELFPALPTFCRLVVTGRAEPDALHILQSLRNKFLPMEISPYDLLLRDDLLVLLEVQLTGILDPHISIPEASAKIFKKAGDNLVYITLALLGMHDTHAHEEPHRWSLDDLNLLPANLSEAYAALFAGTFEKLSEQDSIEVVRLLQVLAAAREPLILTQVHAMGLARALSLLPGWGTLFYESSFKVHVFHKTLLDWLHSRDPLDYHEGAMLQHTLHRHAAPSALMIDTAASLLGDDLNAIDTTTPRSTNKSRGNTSPIGRGKGRASVMSVDIPGNGAQGGSSGGNSHNVSRVGSRTGSRSPSRGPISPSKPEAAAAAAAAAAPSPAPGGVPARGRFSSSSVVPPEDALRLVGLISTTPEVHLVMTSAMAGSCELVLRLAKGHHEIASSLVSDITRMRLGGRPHSYTLKHAVAHMCLAGDLPPLEALLLNFDFWTDVYTAGHGPGVFKDLLNLLPPDSPVSMDVSRWLRGVNETLVLQPGAALQLAADAPSGSFTSLAANSYHRRPDGQLVNREPNWSQCVMVVRELSGSRVMCTCFSPEGSRIAMGSTSKNVKIVDANTGSQVSQLEGPSSVFNSVSFYSDGSRIASGSADKTIRIWDTKSGETVVVFEGHKDSVTSVCVSGDMQKLVSGSSDKTIRLWDLKIMEEVGSWEGHRDAVYSVAFSMDSTKVLSGSSDRTVRLWAVKSGKTLLVMEGHFGVVHCVCFSPSTNHVCSSSADKTVRIWDLDSGQQLAVLEGHSGPVNCVAYDTSGYRLASCSSDKSLRIWDAKLFTQLIAVERQAGSFSSICFAQDSTQIITASSDKTLRIWNAKTGEAQSVMEGHVDGIVGIGISMDGLKLGSASLDKTVRLWDVKLESQIAVLKGHSGVFTTVSFSPDGMMLATGSDDRSVRIWDAKTCQQLAVAEGHLENVRCVTFSPDGLQVASCSDDKTVKLWDVSTGTQIMTNNPISIASGAICSVAFSRDGTKLATGSADTYKTVRIWEVSSGKQLIESKGHFGVVNCVAFSPDDRYVISGAGDRTVRAWDPETGQQLAVMEGHEAPVLSVAFCSATSRIASGSEDRSVRLWEHSGKIWVQTAVLMGHMFGVNSVSFHPDGTKLCSSGSSSLRLWTVPKPGVKDINLEELTDYEVNTEAQGHTGLINNICFSHHGNMLATSSYDKTIRLWDVEDGKTKKVLKGHSGVVNVVTWSRDGSKLASGGADETVRVWCAKTAVQLQELNGHSNWVRSVDFCPNGTKVISGSDAGEVILWDVKSGKLLSRLRGHIGIVHCVAWAPDDVRTASCCEDHSLRIWDPKHGRVIHVLEGHNDCVVCMAFSPNGTMIASGSEDKSVRLWSSGTGRCLAEFRVHYGLVTRVRFSPDNLFVASSCADKTFRIWDTKNFKEAKTIPSCVDGVWSRGLLLTLRPEYSMMAILDGKSLNTVAETYYTFAVRDVAFNGQVVACILAGVDVVSMYRLNLDLAAITHSQFARVAMPMSRSTAVSPSGKGRLNGSSTSLAPLQVPQQNGGTNASGRAGRSRSPKGRSGKKAASSKSKSPKRQAVPVGVGRK</sequence>
<feature type="repeat" description="WD" evidence="3">
    <location>
        <begin position="1305"/>
        <end position="1346"/>
    </location>
</feature>
<dbReference type="SUPFAM" id="SSF69322">
    <property type="entry name" value="Tricorn protease domain 2"/>
    <property type="match status" value="1"/>
</dbReference>
<feature type="repeat" description="WD" evidence="3">
    <location>
        <begin position="1660"/>
        <end position="1701"/>
    </location>
</feature>
<dbReference type="PROSITE" id="PS50837">
    <property type="entry name" value="NACHT"/>
    <property type="match status" value="1"/>
</dbReference>
<dbReference type="InterPro" id="IPR027417">
    <property type="entry name" value="P-loop_NTPase"/>
</dbReference>
<feature type="repeat" description="WD" evidence="3">
    <location>
        <begin position="1221"/>
        <end position="1262"/>
    </location>
</feature>
<feature type="compositionally biased region" description="Low complexity" evidence="4">
    <location>
        <begin position="687"/>
        <end position="737"/>
    </location>
</feature>
<dbReference type="SUPFAM" id="SSF101908">
    <property type="entry name" value="Putative isomerase YbhE"/>
    <property type="match status" value="1"/>
</dbReference>
<comment type="caution">
    <text evidence="6">The sequence shown here is derived from an EMBL/GenBank/DDBJ whole genome shotgun (WGS) entry which is preliminary data.</text>
</comment>
<dbReference type="InterPro" id="IPR015943">
    <property type="entry name" value="WD40/YVTN_repeat-like_dom_sf"/>
</dbReference>
<feature type="domain" description="NACHT" evidence="5">
    <location>
        <begin position="271"/>
        <end position="422"/>
    </location>
</feature>
<feature type="repeat" description="WD" evidence="3">
    <location>
        <begin position="969"/>
        <end position="1010"/>
    </location>
</feature>
<feature type="repeat" description="WD" evidence="3">
    <location>
        <begin position="1436"/>
        <end position="1468"/>
    </location>
</feature>
<dbReference type="Proteomes" id="UP000232323">
    <property type="component" value="Unassembled WGS sequence"/>
</dbReference>
<dbReference type="Gene3D" id="2.130.10.10">
    <property type="entry name" value="YVTN repeat-like/Quinoprotein amine dehydrogenase"/>
    <property type="match status" value="6"/>
</dbReference>
<feature type="repeat" description="WD" evidence="3">
    <location>
        <begin position="1744"/>
        <end position="1785"/>
    </location>
</feature>
<feature type="repeat" description="WD" evidence="3">
    <location>
        <begin position="1011"/>
        <end position="1052"/>
    </location>
</feature>
<dbReference type="SUPFAM" id="SSF50978">
    <property type="entry name" value="WD40 repeat-like"/>
    <property type="match status" value="2"/>
</dbReference>
<feature type="compositionally biased region" description="Polar residues" evidence="4">
    <location>
        <begin position="1888"/>
        <end position="1909"/>
    </location>
</feature>
<dbReference type="SUPFAM" id="SSF52540">
    <property type="entry name" value="P-loop containing nucleoside triphosphate hydrolases"/>
    <property type="match status" value="1"/>
</dbReference>
<dbReference type="InterPro" id="IPR007111">
    <property type="entry name" value="NACHT_NTPase"/>
</dbReference>
<organism evidence="6 7">
    <name type="scientific">Chlamydomonas eustigma</name>
    <dbReference type="NCBI Taxonomy" id="1157962"/>
    <lineage>
        <taxon>Eukaryota</taxon>
        <taxon>Viridiplantae</taxon>
        <taxon>Chlorophyta</taxon>
        <taxon>core chlorophytes</taxon>
        <taxon>Chlorophyceae</taxon>
        <taxon>CS clade</taxon>
        <taxon>Chlamydomonadales</taxon>
        <taxon>Chlamydomonadaceae</taxon>
        <taxon>Chlamydomonas</taxon>
    </lineage>
</organism>
<feature type="repeat" description="WD" evidence="3">
    <location>
        <begin position="1137"/>
        <end position="1169"/>
    </location>
</feature>
<dbReference type="CDD" id="cd00200">
    <property type="entry name" value="WD40"/>
    <property type="match status" value="2"/>
</dbReference>
<dbReference type="PANTHER" id="PTHR19848:SF8">
    <property type="entry name" value="F-BOX AND WD REPEAT DOMAIN CONTAINING 7"/>
    <property type="match status" value="1"/>
</dbReference>
<dbReference type="OrthoDB" id="526819at2759"/>
<name>A0A250X111_9CHLO</name>
<feature type="compositionally biased region" description="Basic residues" evidence="4">
    <location>
        <begin position="1913"/>
        <end position="1924"/>
    </location>
</feature>
<feature type="repeat" description="WD" evidence="3">
    <location>
        <begin position="1263"/>
        <end position="1304"/>
    </location>
</feature>
<evidence type="ECO:0000313" key="6">
    <source>
        <dbReference type="EMBL" id="GAX76736.1"/>
    </source>
</evidence>
<dbReference type="PROSITE" id="PS00678">
    <property type="entry name" value="WD_REPEATS_1"/>
    <property type="match status" value="8"/>
</dbReference>
<accession>A0A250X111</accession>
<keyword evidence="2" id="KW-0677">Repeat</keyword>
<gene>
    <name evidence="6" type="ORF">CEUSTIGMA_g4183.t1</name>
</gene>
<dbReference type="STRING" id="1157962.A0A250X111"/>
<feature type="repeat" description="WD" evidence="3">
    <location>
        <begin position="1618"/>
        <end position="1659"/>
    </location>
</feature>